<gene>
    <name evidence="1" type="ORF">G3M56_007465</name>
</gene>
<organism evidence="1 2">
    <name type="scientific">Sulfuriroseicoccus oceanibius</name>
    <dbReference type="NCBI Taxonomy" id="2707525"/>
    <lineage>
        <taxon>Bacteria</taxon>
        <taxon>Pseudomonadati</taxon>
        <taxon>Verrucomicrobiota</taxon>
        <taxon>Verrucomicrobiia</taxon>
        <taxon>Verrucomicrobiales</taxon>
        <taxon>Verrucomicrobiaceae</taxon>
        <taxon>Sulfuriroseicoccus</taxon>
    </lineage>
</organism>
<name>A0A6B3LA18_9BACT</name>
<evidence type="ECO:0000313" key="2">
    <source>
        <dbReference type="Proteomes" id="UP000475117"/>
    </source>
</evidence>
<protein>
    <submittedName>
        <fullName evidence="1">Uncharacterized protein</fullName>
    </submittedName>
</protein>
<dbReference type="KEGG" id="soa:G3M56_007465"/>
<evidence type="ECO:0000313" key="1">
    <source>
        <dbReference type="EMBL" id="QQL43743.1"/>
    </source>
</evidence>
<keyword evidence="2" id="KW-1185">Reference proteome</keyword>
<proteinExistence type="predicted"/>
<dbReference type="Proteomes" id="UP000475117">
    <property type="component" value="Chromosome"/>
</dbReference>
<dbReference type="AlphaFoldDB" id="A0A6B3LA18"/>
<sequence>MSRDRTKGMMVERGEGKVRVRRCGYVSTMVVLSISLICIAMLLVAYSARISSVDHQMVSQLKSDYSQREDALLRALVAIVPNKAIQAMQSGAATKADELTWNAIFEEALDVADAESAMTADMIADLGLAASLRSGNIGDSNIAAVSSVISPVDGGTGLVTPGTGTQPAGDYPPFLAYAGSVNDATYPLISNLKTWGLNAAGYATLSTTTYSDYNLIPYPDIRFGYVEQGGLFVAKRNWWAFNVTYGAEDAAATGVPTETRTYVLSIYEVPTQIPLTADSFMELGRFADGSAWTGVTVEGGAYAETVKADSAVNFDRLASRKGFDAAAGMTVGGESVTDSFQTDGSLDTHVATTGSFFPASVSADAGRVAFIPLNVEFDFYEFIDNPVDTNTLSDTPWATYTMGAHQAKMKVVVDAVQNGGNQMPTQITFTYVGAGGAEQTITWSRTAGELREAGSVDDSWTIPFLYEAVGDSTPCLTVDLERLQAYLLANGADPAVNNSLAVNPDHVNNTDIIRPAMPVPTGQMGIALRGSQDMTGWTSGFSLVTNVRLYIAEDFNMVEATVPVGSGLSSSEPYFPPISIFAPSVRWGAEIDEKLIDFSGSLASTKTDGDSFNPANPLDLKTGLGNSVSVGDVEVDLKPIKSPAELPPIHLKNWLVTIDRVR</sequence>
<reference evidence="1 2" key="1">
    <citation type="submission" date="2020-12" db="EMBL/GenBank/DDBJ databases">
        <title>Sulforoseuscoccus oceanibium gen. nov., sp. nov., a representative of the phylum Verrucomicrobia with special cytoplasmic membrane, and proposal of Sulforoseuscoccusaceae fam. nov.</title>
        <authorList>
            <person name="Xi F."/>
        </authorList>
    </citation>
    <scope>NUCLEOTIDE SEQUENCE [LARGE SCALE GENOMIC DNA]</scope>
    <source>
        <strain evidence="1 2">T37</strain>
    </source>
</reference>
<dbReference type="EMBL" id="CP066776">
    <property type="protein sequence ID" value="QQL43743.1"/>
    <property type="molecule type" value="Genomic_DNA"/>
</dbReference>
<dbReference type="RefSeq" id="WP_164361652.1">
    <property type="nucleotide sequence ID" value="NZ_CP066776.1"/>
</dbReference>
<accession>A0A6B3LA18</accession>